<dbReference type="SUPFAM" id="SSF47413">
    <property type="entry name" value="lambda repressor-like DNA-binding domains"/>
    <property type="match status" value="1"/>
</dbReference>
<accession>A0A6J4LYR2</accession>
<reference evidence="5" key="1">
    <citation type="submission" date="2020-02" db="EMBL/GenBank/DDBJ databases">
        <authorList>
            <person name="Meier V. D."/>
        </authorList>
    </citation>
    <scope>NUCLEOTIDE SEQUENCE</scope>
    <source>
        <strain evidence="5">AVDCRST_MAG89</strain>
    </source>
</reference>
<dbReference type="InterPro" id="IPR010982">
    <property type="entry name" value="Lambda_DNA-bd_dom_sf"/>
</dbReference>
<dbReference type="InterPro" id="IPR001387">
    <property type="entry name" value="Cro/C1-type_HTH"/>
</dbReference>
<feature type="domain" description="HTH cro/C1-type" evidence="4">
    <location>
        <begin position="53"/>
        <end position="106"/>
    </location>
</feature>
<name>A0A6J4LYR2_9BACT</name>
<proteinExistence type="predicted"/>
<dbReference type="InterPro" id="IPR052359">
    <property type="entry name" value="HTH-type_reg/antitoxin"/>
</dbReference>
<evidence type="ECO:0000256" key="3">
    <source>
        <dbReference type="ARBA" id="ARBA00023163"/>
    </source>
</evidence>
<dbReference type="PANTHER" id="PTHR36511">
    <property type="entry name" value="MERR FAMILY BACTERIAL REGULATORY PROTEIN"/>
    <property type="match status" value="1"/>
</dbReference>
<organism evidence="5">
    <name type="scientific">uncultured Gemmatimonadota bacterium</name>
    <dbReference type="NCBI Taxonomy" id="203437"/>
    <lineage>
        <taxon>Bacteria</taxon>
        <taxon>Pseudomonadati</taxon>
        <taxon>Gemmatimonadota</taxon>
        <taxon>environmental samples</taxon>
    </lineage>
</organism>
<evidence type="ECO:0000256" key="2">
    <source>
        <dbReference type="ARBA" id="ARBA00023125"/>
    </source>
</evidence>
<dbReference type="CDD" id="cd00093">
    <property type="entry name" value="HTH_XRE"/>
    <property type="match status" value="1"/>
</dbReference>
<dbReference type="PANTHER" id="PTHR36511:SF3">
    <property type="entry name" value="ANTITOXIN HIGA-2"/>
    <property type="match status" value="1"/>
</dbReference>
<keyword evidence="1" id="KW-0805">Transcription regulation</keyword>
<dbReference type="SMART" id="SM00530">
    <property type="entry name" value="HTH_XRE"/>
    <property type="match status" value="1"/>
</dbReference>
<dbReference type="Gene3D" id="1.10.260.40">
    <property type="entry name" value="lambda repressor-like DNA-binding domains"/>
    <property type="match status" value="1"/>
</dbReference>
<sequence>MTHDNLGDDLIGALEEALAYQQGAVSGARLDRVPYTARLAAVDPPPVYDAQQIRSLRKRLNVSQPIFAGMLNVSGSTVRAWEQGQRQPDGPSLRLLQIADRHPDALLGHVASQDRGARRAG</sequence>
<keyword evidence="2" id="KW-0238">DNA-binding</keyword>
<evidence type="ECO:0000256" key="1">
    <source>
        <dbReference type="ARBA" id="ARBA00023015"/>
    </source>
</evidence>
<dbReference type="PROSITE" id="PS50943">
    <property type="entry name" value="HTH_CROC1"/>
    <property type="match status" value="1"/>
</dbReference>
<dbReference type="EMBL" id="CADCTV010000593">
    <property type="protein sequence ID" value="CAA9345444.1"/>
    <property type="molecule type" value="Genomic_DNA"/>
</dbReference>
<evidence type="ECO:0000313" key="5">
    <source>
        <dbReference type="EMBL" id="CAA9345444.1"/>
    </source>
</evidence>
<dbReference type="Pfam" id="PF01381">
    <property type="entry name" value="HTH_3"/>
    <property type="match status" value="1"/>
</dbReference>
<gene>
    <name evidence="5" type="ORF">AVDCRST_MAG89-2838</name>
</gene>
<evidence type="ECO:0000259" key="4">
    <source>
        <dbReference type="PROSITE" id="PS50943"/>
    </source>
</evidence>
<dbReference type="GO" id="GO:0003677">
    <property type="term" value="F:DNA binding"/>
    <property type="evidence" value="ECO:0007669"/>
    <property type="project" value="UniProtKB-KW"/>
</dbReference>
<dbReference type="AlphaFoldDB" id="A0A6J4LYR2"/>
<keyword evidence="3" id="KW-0804">Transcription</keyword>
<protein>
    <recommendedName>
        <fullName evidence="4">HTH cro/C1-type domain-containing protein</fullName>
    </recommendedName>
</protein>